<dbReference type="InterPro" id="IPR001173">
    <property type="entry name" value="Glyco_trans_2-like"/>
</dbReference>
<dbReference type="InterPro" id="IPR054028">
    <property type="entry name" value="TarS/TarP_linker"/>
</dbReference>
<dbReference type="Pfam" id="PF22181">
    <property type="entry name" value="TarS_linker"/>
    <property type="match status" value="1"/>
</dbReference>
<dbReference type="AlphaFoldDB" id="A0A940WL50"/>
<dbReference type="RefSeq" id="WP_210156206.1">
    <property type="nucleotide sequence ID" value="NZ_JAFCNB010000006.1"/>
</dbReference>
<organism evidence="3 4">
    <name type="scientific">Microbispora oryzae</name>
    <dbReference type="NCBI Taxonomy" id="2806554"/>
    <lineage>
        <taxon>Bacteria</taxon>
        <taxon>Bacillati</taxon>
        <taxon>Actinomycetota</taxon>
        <taxon>Actinomycetes</taxon>
        <taxon>Streptosporangiales</taxon>
        <taxon>Streptosporangiaceae</taxon>
        <taxon>Microbispora</taxon>
    </lineage>
</organism>
<evidence type="ECO:0000259" key="1">
    <source>
        <dbReference type="Pfam" id="PF00535"/>
    </source>
</evidence>
<dbReference type="GO" id="GO:0016758">
    <property type="term" value="F:hexosyltransferase activity"/>
    <property type="evidence" value="ECO:0007669"/>
    <property type="project" value="UniProtKB-ARBA"/>
</dbReference>
<gene>
    <name evidence="3" type="ORF">JOL79_13995</name>
</gene>
<dbReference type="SUPFAM" id="SSF53448">
    <property type="entry name" value="Nucleotide-diphospho-sugar transferases"/>
    <property type="match status" value="1"/>
</dbReference>
<accession>A0A940WL50</accession>
<dbReference type="Proteomes" id="UP000674234">
    <property type="component" value="Unassembled WGS sequence"/>
</dbReference>
<comment type="caution">
    <text evidence="3">The sequence shown here is derived from an EMBL/GenBank/DDBJ whole genome shotgun (WGS) entry which is preliminary data.</text>
</comment>
<dbReference type="InterPro" id="IPR029044">
    <property type="entry name" value="Nucleotide-diphossugar_trans"/>
</dbReference>
<feature type="domain" description="Glycosyltransferase 2-like" evidence="1">
    <location>
        <begin position="12"/>
        <end position="141"/>
    </location>
</feature>
<evidence type="ECO:0000313" key="3">
    <source>
        <dbReference type="EMBL" id="MBP2704928.1"/>
    </source>
</evidence>
<dbReference type="EMBL" id="JAFCNB010000006">
    <property type="protein sequence ID" value="MBP2704928.1"/>
    <property type="molecule type" value="Genomic_DNA"/>
</dbReference>
<evidence type="ECO:0000313" key="4">
    <source>
        <dbReference type="Proteomes" id="UP000674234"/>
    </source>
</evidence>
<dbReference type="Gene3D" id="3.90.550.10">
    <property type="entry name" value="Spore Coat Polysaccharide Biosynthesis Protein SpsA, Chain A"/>
    <property type="match status" value="1"/>
</dbReference>
<sequence>MNTGSHRGIDVSVVVPAYNCRAHLDRCLTSLLVQGVSKQIIVVDGGSWDGGAALLDLYAAHHPRSITVIRQPQPGTAGGARNRGLAAATGRYVFFCDADGHLGPDALRRMVATADRTGADVVLGKIVGDPRGGPDTVYGENADHLALGDGPAYEDLTCFKLFRRETLTRHGIRFDETLRTGADLLFAVHAYCHAGAVSIVADHDCYHVGGRGDRDVLPGDPGGRDPLAWLRAVRLPIELMSRHVPPGPLRDRLLLRHFRRDVLTQLGAPFLAAGEGDREKIAVEVADICAQWLTAGVRVSLDDSETARVAALDDPDRLVRLARVEAAALCHRLTGLEWDGDRLAVAAQVRLAGLRGEPGLLLRERTTGEERRPPVTRVADLVSAAVDVVSLPPGVWDVHGVVECEGARRAVRLGPVRDAAVRAPAPRLAGGVVIVPFLTGSDGRLSVDVGGHVVRVAGAARLTRTEWRRRRLRIEGEVRVAKAPAAAAVRHLVWRERSSGQERRETVEVTGPQSFAAESGGLRPGTWDAYVELGLGGPPVRLAVKVGGPDLLERPLRWWRGPVRWTARPYATAVNRKLSVSVRPATPLTLMRRTLRALRRR</sequence>
<feature type="domain" description="TarS/TarP linker" evidence="2">
    <location>
        <begin position="229"/>
        <end position="322"/>
    </location>
</feature>
<keyword evidence="4" id="KW-1185">Reference proteome</keyword>
<dbReference type="PANTHER" id="PTHR22916:SF3">
    <property type="entry name" value="UDP-GLCNAC:BETAGAL BETA-1,3-N-ACETYLGLUCOSAMINYLTRANSFERASE-LIKE PROTEIN 1"/>
    <property type="match status" value="1"/>
</dbReference>
<dbReference type="PANTHER" id="PTHR22916">
    <property type="entry name" value="GLYCOSYLTRANSFERASE"/>
    <property type="match status" value="1"/>
</dbReference>
<dbReference type="Pfam" id="PF00535">
    <property type="entry name" value="Glycos_transf_2"/>
    <property type="match status" value="1"/>
</dbReference>
<reference evidence="3" key="1">
    <citation type="submission" date="2021-02" db="EMBL/GenBank/DDBJ databases">
        <title>Draft genome sequence of Microbispora sp. RL4-1S isolated from rice leaves in Thailand.</title>
        <authorList>
            <person name="Muangham S."/>
            <person name="Duangmal K."/>
        </authorList>
    </citation>
    <scope>NUCLEOTIDE SEQUENCE</scope>
    <source>
        <strain evidence="3">RL4-1S</strain>
    </source>
</reference>
<proteinExistence type="predicted"/>
<name>A0A940WL50_9ACTN</name>
<dbReference type="CDD" id="cd00761">
    <property type="entry name" value="Glyco_tranf_GTA_type"/>
    <property type="match status" value="1"/>
</dbReference>
<protein>
    <submittedName>
        <fullName evidence="3">Glycosyltransferase family 2 protein</fullName>
    </submittedName>
</protein>
<evidence type="ECO:0000259" key="2">
    <source>
        <dbReference type="Pfam" id="PF22181"/>
    </source>
</evidence>